<organism evidence="2 3">
    <name type="scientific">Klenkia marina</name>
    <dbReference type="NCBI Taxonomy" id="1960309"/>
    <lineage>
        <taxon>Bacteria</taxon>
        <taxon>Bacillati</taxon>
        <taxon>Actinomycetota</taxon>
        <taxon>Actinomycetes</taxon>
        <taxon>Geodermatophilales</taxon>
        <taxon>Geodermatophilaceae</taxon>
        <taxon>Klenkia</taxon>
    </lineage>
</organism>
<sequence>MPAFDNALFMVITYAVLAAGAWATVDAIIRPAAGYVACGKLTKPAWVAITAIATLVVYGFGVMSFLGLPAIIGIIVYLVDVRPALRGLQSGNSSW</sequence>
<gene>
    <name evidence="2" type="ORF">SAMN03159343_1776</name>
</gene>
<dbReference type="Pfam" id="PF10724">
    <property type="entry name" value="DUF2516"/>
    <property type="match status" value="1"/>
</dbReference>
<dbReference type="STRING" id="1960309.SAMN03159343_1776"/>
<protein>
    <recommendedName>
        <fullName evidence="4">DUF2516 domain-containing protein</fullName>
    </recommendedName>
</protein>
<dbReference type="Proteomes" id="UP000198981">
    <property type="component" value="Unassembled WGS sequence"/>
</dbReference>
<dbReference type="OrthoDB" id="5191769at2"/>
<keyword evidence="1" id="KW-0812">Transmembrane</keyword>
<name>A0A1G4XYH8_9ACTN</name>
<dbReference type="EMBL" id="FMUH01000002">
    <property type="protein sequence ID" value="SCX46294.1"/>
    <property type="molecule type" value="Genomic_DNA"/>
</dbReference>
<feature type="transmembrane region" description="Helical" evidence="1">
    <location>
        <begin position="47"/>
        <end position="79"/>
    </location>
</feature>
<keyword evidence="1" id="KW-0472">Membrane</keyword>
<dbReference type="RefSeq" id="WP_092802337.1">
    <property type="nucleotide sequence ID" value="NZ_FMUH01000002.1"/>
</dbReference>
<keyword evidence="3" id="KW-1185">Reference proteome</keyword>
<evidence type="ECO:0000256" key="1">
    <source>
        <dbReference type="SAM" id="Phobius"/>
    </source>
</evidence>
<proteinExistence type="predicted"/>
<dbReference type="InterPro" id="IPR019662">
    <property type="entry name" value="DUF2516"/>
</dbReference>
<keyword evidence="1" id="KW-1133">Transmembrane helix</keyword>
<dbReference type="AlphaFoldDB" id="A0A1G4XYH8"/>
<evidence type="ECO:0008006" key="4">
    <source>
        <dbReference type="Google" id="ProtNLM"/>
    </source>
</evidence>
<reference evidence="3" key="1">
    <citation type="submission" date="2016-10" db="EMBL/GenBank/DDBJ databases">
        <authorList>
            <person name="Varghese N."/>
            <person name="Submissions S."/>
        </authorList>
    </citation>
    <scope>NUCLEOTIDE SEQUENCE [LARGE SCALE GENOMIC DNA]</scope>
    <source>
        <strain evidence="3">DSM 45722</strain>
    </source>
</reference>
<evidence type="ECO:0000313" key="2">
    <source>
        <dbReference type="EMBL" id="SCX46294.1"/>
    </source>
</evidence>
<evidence type="ECO:0000313" key="3">
    <source>
        <dbReference type="Proteomes" id="UP000198981"/>
    </source>
</evidence>
<accession>A0A1G4XYH8</accession>